<dbReference type="GO" id="GO:0030313">
    <property type="term" value="C:cell envelope"/>
    <property type="evidence" value="ECO:0007669"/>
    <property type="project" value="UniProtKB-SubCell"/>
</dbReference>
<dbReference type="InterPro" id="IPR001638">
    <property type="entry name" value="Solute-binding_3/MltF_N"/>
</dbReference>
<evidence type="ECO:0000313" key="8">
    <source>
        <dbReference type="Proteomes" id="UP000515960"/>
    </source>
</evidence>
<sequence>MKKKVLALLMFGMMALSLAACGAGGSSSGSSAGGASGSSSGEIEIGTVVVGIDGTYPPFNYMDDNGEPTGFEIEMIQEIGERAGLEIEFKAVPWDGVFGQIESGKIDTYACCIFPNEERQEKYLFSREYIYDENRFIVRTGDGSLYKTYKDLEGHKIGVAGGGNSILALENLQKDQNLDFEIVAYNNENYVNDLALGRLDIIYKSPVSAFVEAKSLGVGFEVAECPTVESASCALPWRKDDARSAKICELFSKATQEMLDDGAMKELSEKWLEMDLAAYEPLI</sequence>
<dbReference type="RefSeq" id="WP_187333807.1">
    <property type="nucleotide sequence ID" value="NZ_CP060490.1"/>
</dbReference>
<evidence type="ECO:0000256" key="4">
    <source>
        <dbReference type="RuleBase" id="RU003744"/>
    </source>
</evidence>
<keyword evidence="8" id="KW-1185">Reference proteome</keyword>
<dbReference type="InterPro" id="IPR018313">
    <property type="entry name" value="SBP_3_CS"/>
</dbReference>
<accession>A0A7G9B723</accession>
<dbReference type="KEGG" id="ohi:H8790_04885"/>
<proteinExistence type="inferred from homology"/>
<comment type="similarity">
    <text evidence="2 4">Belongs to the bacterial solute-binding protein 3 family.</text>
</comment>
<dbReference type="Proteomes" id="UP000515960">
    <property type="component" value="Chromosome"/>
</dbReference>
<dbReference type="EMBL" id="CP060490">
    <property type="protein sequence ID" value="QNL45354.1"/>
    <property type="molecule type" value="Genomic_DNA"/>
</dbReference>
<name>A0A7G9B723_9FIRM</name>
<feature type="domain" description="Solute-binding protein family 3/N-terminal" evidence="6">
    <location>
        <begin position="47"/>
        <end position="275"/>
    </location>
</feature>
<organism evidence="7 8">
    <name type="scientific">Oscillibacter hominis</name>
    <dbReference type="NCBI Taxonomy" id="2763056"/>
    <lineage>
        <taxon>Bacteria</taxon>
        <taxon>Bacillati</taxon>
        <taxon>Bacillota</taxon>
        <taxon>Clostridia</taxon>
        <taxon>Eubacteriales</taxon>
        <taxon>Oscillospiraceae</taxon>
        <taxon>Oscillibacter</taxon>
    </lineage>
</organism>
<dbReference type="PANTHER" id="PTHR35936">
    <property type="entry name" value="MEMBRANE-BOUND LYTIC MUREIN TRANSGLYCOSYLASE F"/>
    <property type="match status" value="1"/>
</dbReference>
<comment type="subcellular location">
    <subcellularLocation>
        <location evidence="1">Cell envelope</location>
    </subcellularLocation>
</comment>
<evidence type="ECO:0000256" key="5">
    <source>
        <dbReference type="SAM" id="SignalP"/>
    </source>
</evidence>
<evidence type="ECO:0000313" key="7">
    <source>
        <dbReference type="EMBL" id="QNL45354.1"/>
    </source>
</evidence>
<evidence type="ECO:0000259" key="6">
    <source>
        <dbReference type="SMART" id="SM00062"/>
    </source>
</evidence>
<dbReference type="Gene3D" id="3.40.190.10">
    <property type="entry name" value="Periplasmic binding protein-like II"/>
    <property type="match status" value="2"/>
</dbReference>
<keyword evidence="3 5" id="KW-0732">Signal</keyword>
<feature type="signal peptide" evidence="5">
    <location>
        <begin position="1"/>
        <end position="19"/>
    </location>
</feature>
<dbReference type="PROSITE" id="PS01039">
    <property type="entry name" value="SBP_BACTERIAL_3"/>
    <property type="match status" value="1"/>
</dbReference>
<dbReference type="SMART" id="SM00062">
    <property type="entry name" value="PBPb"/>
    <property type="match status" value="1"/>
</dbReference>
<reference evidence="7 8" key="1">
    <citation type="submission" date="2020-08" db="EMBL/GenBank/DDBJ databases">
        <authorList>
            <person name="Liu C."/>
            <person name="Sun Q."/>
        </authorList>
    </citation>
    <scope>NUCLEOTIDE SEQUENCE [LARGE SCALE GENOMIC DNA]</scope>
    <source>
        <strain evidence="7 8">NSJ-62</strain>
    </source>
</reference>
<gene>
    <name evidence="7" type="ORF">H8790_04885</name>
</gene>
<feature type="chain" id="PRO_5039159355" evidence="5">
    <location>
        <begin position="20"/>
        <end position="283"/>
    </location>
</feature>
<dbReference type="Pfam" id="PF00497">
    <property type="entry name" value="SBP_bac_3"/>
    <property type="match status" value="1"/>
</dbReference>
<dbReference type="SUPFAM" id="SSF53850">
    <property type="entry name" value="Periplasmic binding protein-like II"/>
    <property type="match status" value="1"/>
</dbReference>
<dbReference type="PANTHER" id="PTHR35936:SF19">
    <property type="entry name" value="AMINO-ACID-BINDING PROTEIN YXEM-RELATED"/>
    <property type="match status" value="1"/>
</dbReference>
<evidence type="ECO:0000256" key="2">
    <source>
        <dbReference type="ARBA" id="ARBA00010333"/>
    </source>
</evidence>
<dbReference type="AlphaFoldDB" id="A0A7G9B723"/>
<dbReference type="PROSITE" id="PS51257">
    <property type="entry name" value="PROKAR_LIPOPROTEIN"/>
    <property type="match status" value="1"/>
</dbReference>
<protein>
    <submittedName>
        <fullName evidence="7">Transporter substrate-binding domain-containing protein</fullName>
    </submittedName>
</protein>
<evidence type="ECO:0000256" key="3">
    <source>
        <dbReference type="ARBA" id="ARBA00022729"/>
    </source>
</evidence>
<evidence type="ECO:0000256" key="1">
    <source>
        <dbReference type="ARBA" id="ARBA00004196"/>
    </source>
</evidence>